<sequence length="39" mass="4603">MSTVIQNEHDIWLELRFAHEEHKPLPGLCWTQNNLCPTT</sequence>
<reference evidence="1" key="1">
    <citation type="submission" date="2014-11" db="EMBL/GenBank/DDBJ databases">
        <authorList>
            <person name="Amaro Gonzalez C."/>
        </authorList>
    </citation>
    <scope>NUCLEOTIDE SEQUENCE</scope>
</reference>
<name>A0A0E9S2L1_ANGAN</name>
<organism evidence="1">
    <name type="scientific">Anguilla anguilla</name>
    <name type="common">European freshwater eel</name>
    <name type="synonym">Muraena anguilla</name>
    <dbReference type="NCBI Taxonomy" id="7936"/>
    <lineage>
        <taxon>Eukaryota</taxon>
        <taxon>Metazoa</taxon>
        <taxon>Chordata</taxon>
        <taxon>Craniata</taxon>
        <taxon>Vertebrata</taxon>
        <taxon>Euteleostomi</taxon>
        <taxon>Actinopterygii</taxon>
        <taxon>Neopterygii</taxon>
        <taxon>Teleostei</taxon>
        <taxon>Anguilliformes</taxon>
        <taxon>Anguillidae</taxon>
        <taxon>Anguilla</taxon>
    </lineage>
</organism>
<evidence type="ECO:0000313" key="1">
    <source>
        <dbReference type="EMBL" id="JAH34743.1"/>
    </source>
</evidence>
<dbReference type="EMBL" id="GBXM01073834">
    <property type="protein sequence ID" value="JAH34743.1"/>
    <property type="molecule type" value="Transcribed_RNA"/>
</dbReference>
<dbReference type="AlphaFoldDB" id="A0A0E9S2L1"/>
<protein>
    <submittedName>
        <fullName evidence="1">Uncharacterized protein</fullName>
    </submittedName>
</protein>
<proteinExistence type="predicted"/>
<reference evidence="1" key="2">
    <citation type="journal article" date="2015" name="Fish Shellfish Immunol.">
        <title>Early steps in the European eel (Anguilla anguilla)-Vibrio vulnificus interaction in the gills: Role of the RtxA13 toxin.</title>
        <authorList>
            <person name="Callol A."/>
            <person name="Pajuelo D."/>
            <person name="Ebbesson L."/>
            <person name="Teles M."/>
            <person name="MacKenzie S."/>
            <person name="Amaro C."/>
        </authorList>
    </citation>
    <scope>NUCLEOTIDE SEQUENCE</scope>
</reference>
<accession>A0A0E9S2L1</accession>